<dbReference type="Gene3D" id="3.40.50.720">
    <property type="entry name" value="NAD(P)-binding Rossmann-like Domain"/>
    <property type="match status" value="1"/>
</dbReference>
<proteinExistence type="predicted"/>
<dbReference type="Proteomes" id="UP001164693">
    <property type="component" value="Chromosome"/>
</dbReference>
<name>A0ABY7JS96_9ACTN</name>
<dbReference type="EMBL" id="CP097463">
    <property type="protein sequence ID" value="WAX55422.1"/>
    <property type="molecule type" value="Genomic_DNA"/>
</dbReference>
<dbReference type="InterPro" id="IPR036291">
    <property type="entry name" value="NAD(P)-bd_dom_sf"/>
</dbReference>
<dbReference type="Pfam" id="PF01370">
    <property type="entry name" value="Epimerase"/>
    <property type="match status" value="1"/>
</dbReference>
<organism evidence="2 3">
    <name type="scientific">Jatrophihabitans cynanchi</name>
    <dbReference type="NCBI Taxonomy" id="2944128"/>
    <lineage>
        <taxon>Bacteria</taxon>
        <taxon>Bacillati</taxon>
        <taxon>Actinomycetota</taxon>
        <taxon>Actinomycetes</taxon>
        <taxon>Jatrophihabitantales</taxon>
        <taxon>Jatrophihabitantaceae</taxon>
        <taxon>Jatrophihabitans</taxon>
    </lineage>
</organism>
<keyword evidence="3" id="KW-1185">Reference proteome</keyword>
<sequence length="340" mass="35074">MDILVLGGTVFLGRAVVSTALAQGARVAVFNRGRSGVAPDGVEQITGDRTAAADLAQLAGRSFDVVVDTSGYEPADVARSAGLLAARCGHYAFVSTINVFPGWPDEADYQRLGTHAGDPDATAGDVPAGLDPGAAYGWLKAGCELAAARAFGAGRSTALRAGCIVGPDDSQVGRLPWWIDRVARGGEVLVPGAPDDAIALIDARDLAAFALAAVPGTFETGGPSGRDTRADLMAACRRITGSDAGFTYVGDAWPVEQGVTPWTELPLWAPGARGLFTHDTAAAEAAGLSWRPLADTVADTWAWQRSLDWTAGPRTPGLAADRESELLTAWHASVPSTPAG</sequence>
<accession>A0ABY7JS96</accession>
<evidence type="ECO:0000313" key="2">
    <source>
        <dbReference type="EMBL" id="WAX55422.1"/>
    </source>
</evidence>
<protein>
    <submittedName>
        <fullName evidence="2">NAD-dependent epimerase/dehydratase family protein</fullName>
    </submittedName>
</protein>
<evidence type="ECO:0000313" key="3">
    <source>
        <dbReference type="Proteomes" id="UP001164693"/>
    </source>
</evidence>
<dbReference type="RefSeq" id="WP_269441933.1">
    <property type="nucleotide sequence ID" value="NZ_CP097463.1"/>
</dbReference>
<dbReference type="SUPFAM" id="SSF51735">
    <property type="entry name" value="NAD(P)-binding Rossmann-fold domains"/>
    <property type="match status" value="1"/>
</dbReference>
<feature type="domain" description="NAD-dependent epimerase/dehydratase" evidence="1">
    <location>
        <begin position="3"/>
        <end position="214"/>
    </location>
</feature>
<evidence type="ECO:0000259" key="1">
    <source>
        <dbReference type="Pfam" id="PF01370"/>
    </source>
</evidence>
<reference evidence="2" key="1">
    <citation type="submission" date="2022-05" db="EMBL/GenBank/DDBJ databases">
        <title>Jatrophihabitans sp. SB3-54 whole genome sequence.</title>
        <authorList>
            <person name="Suh M.K."/>
            <person name="Eom M.K."/>
            <person name="Kim J.S."/>
            <person name="Kim H.S."/>
            <person name="Do H.E."/>
            <person name="Shin Y.K."/>
            <person name="Lee J.-S."/>
        </authorList>
    </citation>
    <scope>NUCLEOTIDE SEQUENCE</scope>
    <source>
        <strain evidence="2">SB3-54</strain>
    </source>
</reference>
<gene>
    <name evidence="2" type="ORF">M6B22_12795</name>
</gene>
<dbReference type="InterPro" id="IPR001509">
    <property type="entry name" value="Epimerase_deHydtase"/>
</dbReference>